<evidence type="ECO:0000256" key="1">
    <source>
        <dbReference type="ARBA" id="ARBA00004496"/>
    </source>
</evidence>
<dbReference type="NCBIfam" id="NF009296">
    <property type="entry name" value="PRK12653.1"/>
    <property type="match status" value="1"/>
</dbReference>
<proteinExistence type="inferred from homology"/>
<comment type="catalytic activity">
    <reaction evidence="5">
        <text>beta-D-fructose 6-phosphate = dihydroxyacetone + D-glyceraldehyde 3-phosphate</text>
        <dbReference type="Rhea" id="RHEA:28002"/>
        <dbReference type="ChEBI" id="CHEBI:16016"/>
        <dbReference type="ChEBI" id="CHEBI:57634"/>
        <dbReference type="ChEBI" id="CHEBI:59776"/>
    </reaction>
</comment>
<dbReference type="Gene3D" id="3.20.20.70">
    <property type="entry name" value="Aldolase class I"/>
    <property type="match status" value="1"/>
</dbReference>
<dbReference type="AlphaFoldDB" id="A0A1Y6IPQ1"/>
<dbReference type="EC" id="4.1.2.-" evidence="6 7"/>
<dbReference type="GO" id="GO:0016832">
    <property type="term" value="F:aldehyde-lyase activity"/>
    <property type="evidence" value="ECO:0007669"/>
    <property type="project" value="InterPro"/>
</dbReference>
<reference evidence="6 9" key="2">
    <citation type="submission" date="2023-11" db="EMBL/GenBank/DDBJ databases">
        <title>Plant-associative lifestyle of Vibrio porteresiae and its evolutionary dynamics.</title>
        <authorList>
            <person name="Rameshkumar N."/>
            <person name="Kirti K."/>
        </authorList>
    </citation>
    <scope>NUCLEOTIDE SEQUENCE [LARGE SCALE GENOMIC DNA]</scope>
    <source>
        <strain evidence="6 9">MSSRF38</strain>
    </source>
</reference>
<evidence type="ECO:0000256" key="5">
    <source>
        <dbReference type="ARBA" id="ARBA00048809"/>
    </source>
</evidence>
<comment type="similarity">
    <text evidence="2">Belongs to the transaldolase family. Type 3A subfamily.</text>
</comment>
<dbReference type="Proteomes" id="UP001283366">
    <property type="component" value="Unassembled WGS sequence"/>
</dbReference>
<dbReference type="EMBL" id="JAWRCO010000001">
    <property type="protein sequence ID" value="MDW6003590.1"/>
    <property type="molecule type" value="Genomic_DNA"/>
</dbReference>
<dbReference type="GO" id="GO:0005737">
    <property type="term" value="C:cytoplasm"/>
    <property type="evidence" value="ECO:0007669"/>
    <property type="project" value="UniProtKB-SubCell"/>
</dbReference>
<dbReference type="PROSITE" id="PS00958">
    <property type="entry name" value="TRANSALDOLASE_2"/>
    <property type="match status" value="1"/>
</dbReference>
<dbReference type="FunFam" id="3.20.20.70:FF:000018">
    <property type="entry name" value="Probable transaldolase"/>
    <property type="match status" value="1"/>
</dbReference>
<dbReference type="GO" id="GO:0042182">
    <property type="term" value="P:ketone catabolic process"/>
    <property type="evidence" value="ECO:0007669"/>
    <property type="project" value="UniProtKB-ARBA"/>
</dbReference>
<dbReference type="InterPro" id="IPR018225">
    <property type="entry name" value="Transaldolase_AS"/>
</dbReference>
<comment type="subcellular location">
    <subcellularLocation>
        <location evidence="1">Cytoplasm</location>
    </subcellularLocation>
</comment>
<dbReference type="InterPro" id="IPR001585">
    <property type="entry name" value="TAL/FSA"/>
</dbReference>
<dbReference type="OrthoDB" id="9807051at2"/>
<dbReference type="Pfam" id="PF00923">
    <property type="entry name" value="TAL_FSA"/>
    <property type="match status" value="1"/>
</dbReference>
<dbReference type="PROSITE" id="PS01054">
    <property type="entry name" value="TRANSALDOLASE_1"/>
    <property type="match status" value="1"/>
</dbReference>
<gene>
    <name evidence="7" type="primary">fsaA</name>
    <name evidence="6" type="ORF">SBX37_12095</name>
    <name evidence="7" type="ORF">VIM7927_00845</name>
</gene>
<evidence type="ECO:0000313" key="6">
    <source>
        <dbReference type="EMBL" id="MDW6003590.1"/>
    </source>
</evidence>
<evidence type="ECO:0000256" key="3">
    <source>
        <dbReference type="ARBA" id="ARBA00022490"/>
    </source>
</evidence>
<keyword evidence="7" id="KW-0456">Lyase</keyword>
<evidence type="ECO:0000313" key="9">
    <source>
        <dbReference type="Proteomes" id="UP001283366"/>
    </source>
</evidence>
<dbReference type="EMBL" id="FXXI01000001">
    <property type="protein sequence ID" value="SMR99618.1"/>
    <property type="molecule type" value="Genomic_DNA"/>
</dbReference>
<organism evidence="7 8">
    <name type="scientific">Vibrio mangrovi</name>
    <dbReference type="NCBI Taxonomy" id="474394"/>
    <lineage>
        <taxon>Bacteria</taxon>
        <taxon>Pseudomonadati</taxon>
        <taxon>Pseudomonadota</taxon>
        <taxon>Gammaproteobacteria</taxon>
        <taxon>Vibrionales</taxon>
        <taxon>Vibrionaceae</taxon>
        <taxon>Vibrio</taxon>
    </lineage>
</organism>
<sequence length="220" mass="23745">MELYLDTADIEAVQYFRDVFPLAGVTTNPSIVAASGQNLHTLLSQLREQLGKSPLLFAQVLARTAASMVTEARYLRSIDENLVVKIPVTAEGLTAMKRLVKEEIPVLGTAVYSSAQGLLAAMAGAQYIAPYVNRLDTLSGNGTETVAELHQLLQLHAPQTKILAASFKNSRQVMDCLMSGAQAVTVSPDVARQLITSPATDAALDQFEADWSKAYQSLHL</sequence>
<protein>
    <submittedName>
        <fullName evidence="6 7">Fructose-6-phosphate aldolase</fullName>
        <ecNumber evidence="6 7">4.1.2.-</ecNumber>
    </submittedName>
</protein>
<evidence type="ECO:0000313" key="8">
    <source>
        <dbReference type="Proteomes" id="UP000196125"/>
    </source>
</evidence>
<dbReference type="CDD" id="cd00956">
    <property type="entry name" value="Transaldolase_FSA"/>
    <property type="match status" value="1"/>
</dbReference>
<keyword evidence="3" id="KW-0963">Cytoplasm</keyword>
<dbReference type="SUPFAM" id="SSF51569">
    <property type="entry name" value="Aldolase"/>
    <property type="match status" value="1"/>
</dbReference>
<reference evidence="7 8" key="1">
    <citation type="submission" date="2017-05" db="EMBL/GenBank/DDBJ databases">
        <authorList>
            <person name="Song R."/>
            <person name="Chenine A.L."/>
            <person name="Ruprecht R.M."/>
        </authorList>
    </citation>
    <scope>NUCLEOTIDE SEQUENCE [LARGE SCALE GENOMIC DNA]</scope>
    <source>
        <strain evidence="7 8">CECT 7927</strain>
    </source>
</reference>
<evidence type="ECO:0000313" key="7">
    <source>
        <dbReference type="EMBL" id="SMR99618.1"/>
    </source>
</evidence>
<dbReference type="InterPro" id="IPR013785">
    <property type="entry name" value="Aldolase_TIM"/>
</dbReference>
<dbReference type="Proteomes" id="UP000196125">
    <property type="component" value="Unassembled WGS sequence"/>
</dbReference>
<dbReference type="PANTHER" id="PTHR10683:SF40">
    <property type="entry name" value="FRUCTOSE-6-PHOSPHATE ALDOLASE 1-RELATED"/>
    <property type="match status" value="1"/>
</dbReference>
<evidence type="ECO:0000256" key="4">
    <source>
        <dbReference type="ARBA" id="ARBA00023270"/>
    </source>
</evidence>
<keyword evidence="9" id="KW-1185">Reference proteome</keyword>
<keyword evidence="4" id="KW-0704">Schiff base</keyword>
<evidence type="ECO:0000256" key="2">
    <source>
        <dbReference type="ARBA" id="ARBA00005763"/>
    </source>
</evidence>
<dbReference type="RefSeq" id="WP_087479630.1">
    <property type="nucleotide sequence ID" value="NZ_AP024883.1"/>
</dbReference>
<dbReference type="InterPro" id="IPR033919">
    <property type="entry name" value="TSA/FSA_arc/bac"/>
</dbReference>
<accession>A0A1Y6IPQ1</accession>
<name>A0A1Y6IPQ1_9VIBR</name>
<dbReference type="PANTHER" id="PTHR10683">
    <property type="entry name" value="TRANSALDOLASE"/>
    <property type="match status" value="1"/>
</dbReference>
<dbReference type="GO" id="GO:0005975">
    <property type="term" value="P:carbohydrate metabolic process"/>
    <property type="evidence" value="ECO:0007669"/>
    <property type="project" value="InterPro"/>
</dbReference>